<dbReference type="PANTHER" id="PTHR21301">
    <property type="entry name" value="REVERSE TRANSCRIPTASE"/>
    <property type="match status" value="1"/>
</dbReference>
<accession>A0A085MRW0</accession>
<feature type="domain" description="Helix-turn-helix" evidence="2">
    <location>
        <begin position="2"/>
        <end position="46"/>
    </location>
</feature>
<evidence type="ECO:0000259" key="2">
    <source>
        <dbReference type="Pfam" id="PF26215"/>
    </source>
</evidence>
<evidence type="ECO:0000313" key="5">
    <source>
        <dbReference type="Proteomes" id="UP000030764"/>
    </source>
</evidence>
<protein>
    <recommendedName>
        <fullName evidence="2">Helix-turn-helix domain-containing protein</fullName>
    </recommendedName>
</protein>
<dbReference type="Proteomes" id="UP000030764">
    <property type="component" value="Unassembled WGS sequence"/>
</dbReference>
<sequence>MKGVIRGMAKRAVDLCEPEFLQGELNHIYKTFRENGYPPSLVHSVIQRTLANPHRNQRTTTSGPRILLPYYKGLSEKIQRLGRTLGFSVSYKRGPNLRSLLRSDKVRLPPDEHTGVVYEVKCSCSATYIGETGFTLARRFLQRMRHLTRYNNAKRELEETSPTTTRRGRPPSAPRLVAMERANTEELPKSTTKNGKEPGRHYRPNRDATIDRINKKTPQDATSGQETVARLLDVDKKKRRGKRKKKEEPTPTPRKTP</sequence>
<reference evidence="4 5" key="1">
    <citation type="journal article" date="2014" name="Nat. Genet.">
        <title>Genome and transcriptome of the porcine whipworm Trichuris suis.</title>
        <authorList>
            <person name="Jex A.R."/>
            <person name="Nejsum P."/>
            <person name="Schwarz E.M."/>
            <person name="Hu L."/>
            <person name="Young N.D."/>
            <person name="Hall R.S."/>
            <person name="Korhonen P.K."/>
            <person name="Liao S."/>
            <person name="Thamsborg S."/>
            <person name="Xia J."/>
            <person name="Xu P."/>
            <person name="Wang S."/>
            <person name="Scheerlinck J.P."/>
            <person name="Hofmann A."/>
            <person name="Sternberg P.W."/>
            <person name="Wang J."/>
            <person name="Gasser R.B."/>
        </authorList>
    </citation>
    <scope>NUCLEOTIDE SEQUENCE [LARGE SCALE GENOMIC DNA]</scope>
    <source>
        <strain evidence="4">DCEP-RM93F</strain>
        <strain evidence="3">DCEP-RM93M</strain>
    </source>
</reference>
<evidence type="ECO:0000313" key="4">
    <source>
        <dbReference type="EMBL" id="KFD59956.1"/>
    </source>
</evidence>
<organism evidence="4">
    <name type="scientific">Trichuris suis</name>
    <name type="common">pig whipworm</name>
    <dbReference type="NCBI Taxonomy" id="68888"/>
    <lineage>
        <taxon>Eukaryota</taxon>
        <taxon>Metazoa</taxon>
        <taxon>Ecdysozoa</taxon>
        <taxon>Nematoda</taxon>
        <taxon>Enoplea</taxon>
        <taxon>Dorylaimia</taxon>
        <taxon>Trichinellida</taxon>
        <taxon>Trichuridae</taxon>
        <taxon>Trichuris</taxon>
    </lineage>
</organism>
<feature type="region of interest" description="Disordered" evidence="1">
    <location>
        <begin position="152"/>
        <end position="257"/>
    </location>
</feature>
<keyword evidence="5" id="KW-1185">Reference proteome</keyword>
<feature type="compositionally biased region" description="Basic and acidic residues" evidence="1">
    <location>
        <begin position="182"/>
        <end position="218"/>
    </location>
</feature>
<gene>
    <name evidence="3" type="ORF">M513_13592</name>
    <name evidence="4" type="ORF">M514_13592</name>
</gene>
<dbReference type="EMBL" id="KL367710">
    <property type="protein sequence ID" value="KFD59956.1"/>
    <property type="molecule type" value="Genomic_DNA"/>
</dbReference>
<dbReference type="InterPro" id="IPR058912">
    <property type="entry name" value="HTH_animal"/>
</dbReference>
<proteinExistence type="predicted"/>
<evidence type="ECO:0000313" key="3">
    <source>
        <dbReference type="EMBL" id="KFD45533.1"/>
    </source>
</evidence>
<dbReference type="AlphaFoldDB" id="A0A085MRW0"/>
<dbReference type="Pfam" id="PF26215">
    <property type="entry name" value="HTH_animal"/>
    <property type="match status" value="1"/>
</dbReference>
<evidence type="ECO:0000256" key="1">
    <source>
        <dbReference type="SAM" id="MobiDB-lite"/>
    </source>
</evidence>
<name>A0A085MRW0_9BILA</name>
<dbReference type="PANTHER" id="PTHR21301:SF11">
    <property type="entry name" value="GIY-YIG DOMAIN-CONTAINING PROTEIN"/>
    <property type="match status" value="1"/>
</dbReference>
<dbReference type="EMBL" id="KL363467">
    <property type="protein sequence ID" value="KFD45533.1"/>
    <property type="molecule type" value="Genomic_DNA"/>
</dbReference>
<dbReference type="Proteomes" id="UP000030758">
    <property type="component" value="Unassembled WGS sequence"/>
</dbReference>